<reference evidence="3" key="1">
    <citation type="submission" date="2020-12" db="EMBL/GenBank/DDBJ databases">
        <title>Metabolic potential, ecology and presence of endohyphal bacteria is reflected in genomic diversity of Mucoromycotina.</title>
        <authorList>
            <person name="Muszewska A."/>
            <person name="Okrasinska A."/>
            <person name="Steczkiewicz K."/>
            <person name="Drgas O."/>
            <person name="Orlowska M."/>
            <person name="Perlinska-Lenart U."/>
            <person name="Aleksandrzak-Piekarczyk T."/>
            <person name="Szatraj K."/>
            <person name="Zielenkiewicz U."/>
            <person name="Pilsyk S."/>
            <person name="Malc E."/>
            <person name="Mieczkowski P."/>
            <person name="Kruszewska J.S."/>
            <person name="Biernat P."/>
            <person name="Pawlowska J."/>
        </authorList>
    </citation>
    <scope>NUCLEOTIDE SEQUENCE</scope>
    <source>
        <strain evidence="3">WA0000017839</strain>
    </source>
</reference>
<feature type="compositionally biased region" description="Low complexity" evidence="2">
    <location>
        <begin position="37"/>
        <end position="55"/>
    </location>
</feature>
<feature type="region of interest" description="Disordered" evidence="2">
    <location>
        <begin position="20"/>
        <end position="78"/>
    </location>
</feature>
<feature type="coiled-coil region" evidence="1">
    <location>
        <begin position="79"/>
        <end position="106"/>
    </location>
</feature>
<dbReference type="OrthoDB" id="2229831at2759"/>
<dbReference type="Proteomes" id="UP000603453">
    <property type="component" value="Unassembled WGS sequence"/>
</dbReference>
<feature type="coiled-coil region" evidence="1">
    <location>
        <begin position="563"/>
        <end position="590"/>
    </location>
</feature>
<name>A0A8H7QTH2_9FUNG</name>
<feature type="compositionally biased region" description="Polar residues" evidence="2">
    <location>
        <begin position="61"/>
        <end position="78"/>
    </location>
</feature>
<keyword evidence="4" id="KW-1185">Reference proteome</keyword>
<evidence type="ECO:0000256" key="2">
    <source>
        <dbReference type="SAM" id="MobiDB-lite"/>
    </source>
</evidence>
<feature type="coiled-coil region" evidence="1">
    <location>
        <begin position="383"/>
        <end position="456"/>
    </location>
</feature>
<dbReference type="AlphaFoldDB" id="A0A8H7QTH2"/>
<organism evidence="3 4">
    <name type="scientific">Mucor saturninus</name>
    <dbReference type="NCBI Taxonomy" id="64648"/>
    <lineage>
        <taxon>Eukaryota</taxon>
        <taxon>Fungi</taxon>
        <taxon>Fungi incertae sedis</taxon>
        <taxon>Mucoromycota</taxon>
        <taxon>Mucoromycotina</taxon>
        <taxon>Mucoromycetes</taxon>
        <taxon>Mucorales</taxon>
        <taxon>Mucorineae</taxon>
        <taxon>Mucoraceae</taxon>
        <taxon>Mucor</taxon>
    </lineage>
</organism>
<dbReference type="EMBL" id="JAEPRD010000111">
    <property type="protein sequence ID" value="KAG2198431.1"/>
    <property type="molecule type" value="Genomic_DNA"/>
</dbReference>
<accession>A0A8H7QTH2</accession>
<feature type="region of interest" description="Disordered" evidence="2">
    <location>
        <begin position="356"/>
        <end position="383"/>
    </location>
</feature>
<gene>
    <name evidence="3" type="ORF">INT47_009008</name>
</gene>
<feature type="coiled-coil region" evidence="1">
    <location>
        <begin position="292"/>
        <end position="347"/>
    </location>
</feature>
<evidence type="ECO:0000313" key="3">
    <source>
        <dbReference type="EMBL" id="KAG2198431.1"/>
    </source>
</evidence>
<evidence type="ECO:0000256" key="1">
    <source>
        <dbReference type="SAM" id="Coils"/>
    </source>
</evidence>
<sequence>MIEIDTLKASNHHYSKLCYDDTDSSEPDTALNTPTGSLTDSFSRRYSSSSSTSSFKYGTQRKPSFTPRSPEFNPQQQHTEVLEKRIQALEHDITEHVKREADLQSQVLMLTEKHKGAPTRQYKSTLTRISKQIDQFLVSHDKAKKSVCWSDEDWTGNEIPTLYGEEVSDIPSTPNMSIPMVLIFRLKSMLDAAQPELCTEIYRSLNSWQEFYHNKLVTDKEIKAHEQSRVSRLLEALQKSLLRNKLLKQDHALLEEKYKHDITNLLNDINCKQVVNKEQQNDGSEKSFSQTKKLLESHIHKLEKQLFECQDERDEYETTLEMVRREMETMLEELEDTRQQRLRYKTQASRLRAGLEAIQKRQSKEDDSRSTDEDEDEEEDEGKEAIRLMYNEAERQAIDLDRECKRQALTLNGIRQELKSTEERYQSIKTEKNRDLKNLQRTNQKLIRDLEIVQLEKLEMAQSVSKAEEDEERFALQVNLKAAKSDAVIQRTKISQLERQSSLADLNNSFVAGLQDLFQKELKAVSGQSDEIMKEMANIIETEQKVWKNESLKTFQKQFDIDLLRVNRELRFLSCKLNDMEEETRVLKARHLEELSLLKYQSNSEFQKKFHQITTHHQLREQELKNQLESLFQKNQTLQDESVILYGRNMLMAHKLGKIDRLPEK</sequence>
<comment type="caution">
    <text evidence="3">The sequence shown here is derived from an EMBL/GenBank/DDBJ whole genome shotgun (WGS) entry which is preliminary data.</text>
</comment>
<feature type="compositionally biased region" description="Acidic residues" evidence="2">
    <location>
        <begin position="372"/>
        <end position="382"/>
    </location>
</feature>
<keyword evidence="1" id="KW-0175">Coiled coil</keyword>
<evidence type="ECO:0000313" key="4">
    <source>
        <dbReference type="Proteomes" id="UP000603453"/>
    </source>
</evidence>
<proteinExistence type="predicted"/>
<feature type="compositionally biased region" description="Basic and acidic residues" evidence="2">
    <location>
        <begin position="358"/>
        <end position="371"/>
    </location>
</feature>
<protein>
    <submittedName>
        <fullName evidence="3">Uncharacterized protein</fullName>
    </submittedName>
</protein>